<evidence type="ECO:0000256" key="2">
    <source>
        <dbReference type="ARBA" id="ARBA00029447"/>
    </source>
</evidence>
<keyword evidence="1 3" id="KW-0807">Transducer</keyword>
<feature type="transmembrane region" description="Helical" evidence="4">
    <location>
        <begin position="188"/>
        <end position="208"/>
    </location>
</feature>
<evidence type="ECO:0000256" key="1">
    <source>
        <dbReference type="ARBA" id="ARBA00023224"/>
    </source>
</evidence>
<dbReference type="PROSITE" id="PS50111">
    <property type="entry name" value="CHEMOTAXIS_TRANSDUC_2"/>
    <property type="match status" value="1"/>
</dbReference>
<keyword evidence="8" id="KW-1185">Reference proteome</keyword>
<dbReference type="RefSeq" id="WP_407279240.1">
    <property type="nucleotide sequence ID" value="NZ_CP141259.1"/>
</dbReference>
<evidence type="ECO:0000259" key="6">
    <source>
        <dbReference type="PROSITE" id="PS50885"/>
    </source>
</evidence>
<sequence>MTLTIRQKVFGTAFVAVLVTLGVGLIGYNAIVRLTEANDLSATYAEAIRHHVETDMFHDAINSDVQAALLAGLREDADGHKQALADVREHAAAITANVGALAELPIAPAIKASIADARPALETYTRGAEALVAMALEQREAAFEKKGEFDKQFTELEAALEKVSDHLVEQTKRSRDEAVAAAAGQKRLAIGALAVALPLLVLMSILTVRSISQRLRSLQTFMADLASGEADVRKRLPTEGNDEIAGSATAFNAFMNTLQQIVKDVSRNAESLDTAARELAASASETEKRAFSQSNASETAAATIEELSVSIAAVAASAEEVRTLSQGARDRTEQSRENLDRLIAEVSAIEQGVRNIASSAAAFIESTSVITTMTRQVREIADQTNLLALNAAIEAARAGEHGRGFAVVADEVRKLAERSSHSAVQIDEVTASLGERSSEVEGAIRNCLLALEKSHACVDSVVDSLGGADGSVTHAAAGVDDIAQAVQEQRIASQGIAQNVEQIARMAEGNHISAKESATVVGTLGETSAELRELVCRFRA</sequence>
<proteinExistence type="inferred from homology"/>
<reference evidence="7 8" key="1">
    <citation type="submission" date="2023-12" db="EMBL/GenBank/DDBJ databases">
        <title>A. evansii MAY27, complete genome.</title>
        <authorList>
            <person name="Wang Y."/>
        </authorList>
    </citation>
    <scope>NUCLEOTIDE SEQUENCE [LARGE SCALE GENOMIC DNA]</scope>
    <source>
        <strain evidence="7 8">MAY27</strain>
    </source>
</reference>
<dbReference type="PRINTS" id="PR00260">
    <property type="entry name" value="CHEMTRNSDUCR"/>
</dbReference>
<dbReference type="Pfam" id="PF00015">
    <property type="entry name" value="MCPsignal"/>
    <property type="match status" value="1"/>
</dbReference>
<evidence type="ECO:0000313" key="8">
    <source>
        <dbReference type="Proteomes" id="UP001626593"/>
    </source>
</evidence>
<feature type="domain" description="HAMP" evidence="6">
    <location>
        <begin position="209"/>
        <end position="263"/>
    </location>
</feature>
<evidence type="ECO:0000256" key="4">
    <source>
        <dbReference type="SAM" id="Phobius"/>
    </source>
</evidence>
<dbReference type="SUPFAM" id="SSF58104">
    <property type="entry name" value="Methyl-accepting chemotaxis protein (MCP) signaling domain"/>
    <property type="match status" value="1"/>
</dbReference>
<dbReference type="InterPro" id="IPR004089">
    <property type="entry name" value="MCPsignal_dom"/>
</dbReference>
<protein>
    <submittedName>
        <fullName evidence="7">Methyl-accepting chemotaxis protein</fullName>
    </submittedName>
</protein>
<dbReference type="PROSITE" id="PS50885">
    <property type="entry name" value="HAMP"/>
    <property type="match status" value="1"/>
</dbReference>
<keyword evidence="4" id="KW-0812">Transmembrane</keyword>
<evidence type="ECO:0000313" key="7">
    <source>
        <dbReference type="EMBL" id="WRL46412.1"/>
    </source>
</evidence>
<evidence type="ECO:0000256" key="3">
    <source>
        <dbReference type="PROSITE-ProRule" id="PRU00284"/>
    </source>
</evidence>
<dbReference type="SMART" id="SM00304">
    <property type="entry name" value="HAMP"/>
    <property type="match status" value="1"/>
</dbReference>
<dbReference type="InterPro" id="IPR003660">
    <property type="entry name" value="HAMP_dom"/>
</dbReference>
<comment type="similarity">
    <text evidence="2">Belongs to the methyl-accepting chemotaxis (MCP) protein family.</text>
</comment>
<dbReference type="SMART" id="SM00283">
    <property type="entry name" value="MA"/>
    <property type="match status" value="1"/>
</dbReference>
<name>A0ABZ1AKM2_AROEV</name>
<organism evidence="7 8">
    <name type="scientific">Aromatoleum evansii</name>
    <name type="common">Azoarcus evansii</name>
    <dbReference type="NCBI Taxonomy" id="59406"/>
    <lineage>
        <taxon>Bacteria</taxon>
        <taxon>Pseudomonadati</taxon>
        <taxon>Pseudomonadota</taxon>
        <taxon>Betaproteobacteria</taxon>
        <taxon>Rhodocyclales</taxon>
        <taxon>Rhodocyclaceae</taxon>
        <taxon>Aromatoleum</taxon>
    </lineage>
</organism>
<keyword evidence="4" id="KW-0472">Membrane</keyword>
<keyword evidence="4" id="KW-1133">Transmembrane helix</keyword>
<dbReference type="Proteomes" id="UP001626593">
    <property type="component" value="Chromosome"/>
</dbReference>
<feature type="domain" description="Methyl-accepting transducer" evidence="5">
    <location>
        <begin position="268"/>
        <end position="504"/>
    </location>
</feature>
<gene>
    <name evidence="7" type="ORF">U5817_24980</name>
</gene>
<dbReference type="PANTHER" id="PTHR32089:SF112">
    <property type="entry name" value="LYSOZYME-LIKE PROTEIN-RELATED"/>
    <property type="match status" value="1"/>
</dbReference>
<dbReference type="EMBL" id="CP141259">
    <property type="protein sequence ID" value="WRL46412.1"/>
    <property type="molecule type" value="Genomic_DNA"/>
</dbReference>
<dbReference type="PANTHER" id="PTHR32089">
    <property type="entry name" value="METHYL-ACCEPTING CHEMOTAXIS PROTEIN MCPB"/>
    <property type="match status" value="1"/>
</dbReference>
<evidence type="ECO:0000259" key="5">
    <source>
        <dbReference type="PROSITE" id="PS50111"/>
    </source>
</evidence>
<accession>A0ABZ1AKM2</accession>
<dbReference type="InterPro" id="IPR004090">
    <property type="entry name" value="Chemotax_Me-accpt_rcpt"/>
</dbReference>
<dbReference type="Gene3D" id="1.10.287.950">
    <property type="entry name" value="Methyl-accepting chemotaxis protein"/>
    <property type="match status" value="1"/>
</dbReference>
<feature type="transmembrane region" description="Helical" evidence="4">
    <location>
        <begin position="12"/>
        <end position="31"/>
    </location>
</feature>